<gene>
    <name evidence="5" type="ORF">PZE19_28655</name>
</gene>
<evidence type="ECO:0000259" key="3">
    <source>
        <dbReference type="Pfam" id="PF06439"/>
    </source>
</evidence>
<dbReference type="EMBL" id="JARRAG010000002">
    <property type="protein sequence ID" value="MDG3007752.1"/>
    <property type="molecule type" value="Genomic_DNA"/>
</dbReference>
<feature type="chain" id="PRO_5046076259" evidence="2">
    <location>
        <begin position="20"/>
        <end position="484"/>
    </location>
</feature>
<keyword evidence="6" id="KW-1185">Reference proteome</keyword>
<keyword evidence="1" id="KW-0378">Hydrolase</keyword>
<dbReference type="InterPro" id="IPR029058">
    <property type="entry name" value="AB_hydrolase_fold"/>
</dbReference>
<dbReference type="InterPro" id="IPR050300">
    <property type="entry name" value="GDXG_lipolytic_enzyme"/>
</dbReference>
<name>A0ABT6FJJ1_9BACT</name>
<comment type="caution">
    <text evidence="5">The sequence shown here is derived from an EMBL/GenBank/DDBJ whole genome shotgun (WGS) entry which is preliminary data.</text>
</comment>
<dbReference type="RefSeq" id="WP_277864024.1">
    <property type="nucleotide sequence ID" value="NZ_JARRAG010000002.1"/>
</dbReference>
<dbReference type="SUPFAM" id="SSF53474">
    <property type="entry name" value="alpha/beta-Hydrolases"/>
    <property type="match status" value="1"/>
</dbReference>
<sequence length="484" mass="52287">MTRRLLLIPALILAFAAPGATGRAEDGGWTPLFDGKSLDGWKVNGGRAEYRVEGGAIVGKTVEGSPNTFLCKGDFKDFVLELEVRCDPRLNSGVQVRSHENRQRAGVVYGPQCEVARKETGTAGRFYDEGRRGQWLAEIEPAAKAAFDDDGWNRYRIVVQGDRYRSWINGAPASDFRDGKDERGLIGLQVHGIAKGEGPYEVRWRDVRIRELKPGEKVASAATPGPRVRRDVAYAGTTNPRQTLDVFAPADGDRHPIVFWIHGGGWQAGDKAEVQVKPQAFVDRGCVFVSAGYRLIPEATIDEMAGDLAKALRHVRDHAGEYGGDPDAVFVMGHSAGAQLAALLCTDLRYLEAEGLSPAMLKGCVPVDGDTYDVPLQVATVEDRRAQSYRRKFGDEASQRRLSPIAHVASGKGVPPFLILHVAGHPETTKQSNRLVEALKGAGVPATAFPAEGKDHGTINADLGAPGDAATKAVFAFLDEASKK</sequence>
<dbReference type="Proteomes" id="UP001216907">
    <property type="component" value="Unassembled WGS sequence"/>
</dbReference>
<dbReference type="Pfam" id="PF20434">
    <property type="entry name" value="BD-FAE"/>
    <property type="match status" value="1"/>
</dbReference>
<protein>
    <submittedName>
        <fullName evidence="5">DUF1080 domain-containing protein</fullName>
    </submittedName>
</protein>
<keyword evidence="2" id="KW-0732">Signal</keyword>
<feature type="domain" description="BD-FAE-like" evidence="4">
    <location>
        <begin position="244"/>
        <end position="435"/>
    </location>
</feature>
<reference evidence="5 6" key="1">
    <citation type="submission" date="2023-03" db="EMBL/GenBank/DDBJ databases">
        <title>Paludisphaera mucosa sp. nov. a novel planctomycete from northern fen.</title>
        <authorList>
            <person name="Ivanova A."/>
        </authorList>
    </citation>
    <scope>NUCLEOTIDE SEQUENCE [LARGE SCALE GENOMIC DNA]</scope>
    <source>
        <strain evidence="5 6">Pla2</strain>
    </source>
</reference>
<evidence type="ECO:0000256" key="2">
    <source>
        <dbReference type="SAM" id="SignalP"/>
    </source>
</evidence>
<proteinExistence type="predicted"/>
<organism evidence="5 6">
    <name type="scientific">Paludisphaera mucosa</name>
    <dbReference type="NCBI Taxonomy" id="3030827"/>
    <lineage>
        <taxon>Bacteria</taxon>
        <taxon>Pseudomonadati</taxon>
        <taxon>Planctomycetota</taxon>
        <taxon>Planctomycetia</taxon>
        <taxon>Isosphaerales</taxon>
        <taxon>Isosphaeraceae</taxon>
        <taxon>Paludisphaera</taxon>
    </lineage>
</organism>
<dbReference type="PANTHER" id="PTHR48081:SF33">
    <property type="entry name" value="KYNURENINE FORMAMIDASE"/>
    <property type="match status" value="1"/>
</dbReference>
<dbReference type="PANTHER" id="PTHR48081">
    <property type="entry name" value="AB HYDROLASE SUPERFAMILY PROTEIN C4A8.06C"/>
    <property type="match status" value="1"/>
</dbReference>
<dbReference type="Gene3D" id="3.40.50.1820">
    <property type="entry name" value="alpha/beta hydrolase"/>
    <property type="match status" value="1"/>
</dbReference>
<evidence type="ECO:0000313" key="6">
    <source>
        <dbReference type="Proteomes" id="UP001216907"/>
    </source>
</evidence>
<dbReference type="Gene3D" id="2.60.120.560">
    <property type="entry name" value="Exo-inulinase, domain 1"/>
    <property type="match status" value="1"/>
</dbReference>
<evidence type="ECO:0000256" key="1">
    <source>
        <dbReference type="ARBA" id="ARBA00022801"/>
    </source>
</evidence>
<dbReference type="InterPro" id="IPR010496">
    <property type="entry name" value="AL/BT2_dom"/>
</dbReference>
<accession>A0ABT6FJJ1</accession>
<feature type="signal peptide" evidence="2">
    <location>
        <begin position="1"/>
        <end position="19"/>
    </location>
</feature>
<evidence type="ECO:0000259" key="4">
    <source>
        <dbReference type="Pfam" id="PF20434"/>
    </source>
</evidence>
<feature type="domain" description="3-keto-alpha-glucoside-1,2-lyase/3-keto-2-hydroxy-glucal hydratase" evidence="3">
    <location>
        <begin position="28"/>
        <end position="210"/>
    </location>
</feature>
<dbReference type="InterPro" id="IPR049492">
    <property type="entry name" value="BD-FAE-like_dom"/>
</dbReference>
<dbReference type="Pfam" id="PF06439">
    <property type="entry name" value="3keto-disac_hyd"/>
    <property type="match status" value="1"/>
</dbReference>
<evidence type="ECO:0000313" key="5">
    <source>
        <dbReference type="EMBL" id="MDG3007752.1"/>
    </source>
</evidence>